<dbReference type="GO" id="GO:0016627">
    <property type="term" value="F:oxidoreductase activity, acting on the CH-CH group of donors"/>
    <property type="evidence" value="ECO:0007669"/>
    <property type="project" value="InterPro"/>
</dbReference>
<keyword evidence="1" id="KW-0285">Flavoprotein</keyword>
<dbReference type="Proteomes" id="UP000027345">
    <property type="component" value="Unassembled WGS sequence"/>
</dbReference>
<dbReference type="STRING" id="287986.DV20_11105"/>
<accession>A0A066U389</accession>
<evidence type="ECO:0000259" key="2">
    <source>
        <dbReference type="Pfam" id="PF00441"/>
    </source>
</evidence>
<reference evidence="3 4" key="1">
    <citation type="submission" date="2014-05" db="EMBL/GenBank/DDBJ databases">
        <title>Draft genome sequence of Amycolatopsis rifamycinica DSM 46095.</title>
        <authorList>
            <person name="Lal R."/>
            <person name="Saxena A."/>
            <person name="Kumari R."/>
            <person name="Mukherjee U."/>
            <person name="Singh P."/>
            <person name="Sangwan N."/>
            <person name="Mahato N.K."/>
        </authorList>
    </citation>
    <scope>NUCLEOTIDE SEQUENCE [LARGE SCALE GENOMIC DNA]</scope>
    <source>
        <strain evidence="3 4">DSM 46095</strain>
    </source>
</reference>
<dbReference type="EMBL" id="JMQI01000024">
    <property type="protein sequence ID" value="KDN21931.1"/>
    <property type="molecule type" value="Genomic_DNA"/>
</dbReference>
<evidence type="ECO:0000313" key="3">
    <source>
        <dbReference type="EMBL" id="KDN21931.1"/>
    </source>
</evidence>
<gene>
    <name evidence="3" type="ORF">DV20_11105</name>
</gene>
<dbReference type="AlphaFoldDB" id="A0A066U389"/>
<dbReference type="eggNOG" id="COG1960">
    <property type="taxonomic scope" value="Bacteria"/>
</dbReference>
<evidence type="ECO:0000256" key="1">
    <source>
        <dbReference type="ARBA" id="ARBA00022630"/>
    </source>
</evidence>
<organism evidence="3 4">
    <name type="scientific">Amycolatopsis rifamycinica</name>
    <dbReference type="NCBI Taxonomy" id="287986"/>
    <lineage>
        <taxon>Bacteria</taxon>
        <taxon>Bacillati</taxon>
        <taxon>Actinomycetota</taxon>
        <taxon>Actinomycetes</taxon>
        <taxon>Pseudonocardiales</taxon>
        <taxon>Pseudonocardiaceae</taxon>
        <taxon>Amycolatopsis</taxon>
    </lineage>
</organism>
<sequence>MTTSLLECERTARSDGLAAGLARALPATPADRLAPGRYAAVPAATVPEGAEVRTHSLADREDIVFLACSGRPREERDALELADFGRHLAAVRLGVLRSVLDHVVEHLSQRTSGDEPLIRKQLIVGAIGDVMAAVERLRAQVRSQRHPAAVADVHRELDELGWRVAQHLGASGFLATSPARSLYVSALVAGTWVDREPEGEPA</sequence>
<comment type="caution">
    <text evidence="3">The sequence shown here is derived from an EMBL/GenBank/DDBJ whole genome shotgun (WGS) entry which is preliminary data.</text>
</comment>
<evidence type="ECO:0000313" key="4">
    <source>
        <dbReference type="Proteomes" id="UP000027345"/>
    </source>
</evidence>
<proteinExistence type="predicted"/>
<keyword evidence="4" id="KW-1185">Reference proteome</keyword>
<dbReference type="RefSeq" id="WP_051735886.1">
    <property type="nucleotide sequence ID" value="NZ_JMQI01000024.1"/>
</dbReference>
<dbReference type="Gene3D" id="1.20.140.10">
    <property type="entry name" value="Butyryl-CoA Dehydrogenase, subunit A, domain 3"/>
    <property type="match status" value="1"/>
</dbReference>
<name>A0A066U389_9PSEU</name>
<dbReference type="Pfam" id="PF00441">
    <property type="entry name" value="Acyl-CoA_dh_1"/>
    <property type="match status" value="1"/>
</dbReference>
<dbReference type="InterPro" id="IPR036250">
    <property type="entry name" value="AcylCo_DH-like_C"/>
</dbReference>
<dbReference type="SUPFAM" id="SSF47203">
    <property type="entry name" value="Acyl-CoA dehydrogenase C-terminal domain-like"/>
    <property type="match status" value="1"/>
</dbReference>
<protein>
    <recommendedName>
        <fullName evidence="2">Acyl-CoA dehydrogenase/oxidase C-terminal domain-containing protein</fullName>
    </recommendedName>
</protein>
<feature type="domain" description="Acyl-CoA dehydrogenase/oxidase C-terminal" evidence="2">
    <location>
        <begin position="85"/>
        <end position="142"/>
    </location>
</feature>
<dbReference type="InterPro" id="IPR009075">
    <property type="entry name" value="AcylCo_DH/oxidase_C"/>
</dbReference>